<dbReference type="Proteomes" id="UP001223144">
    <property type="component" value="Unassembled WGS sequence"/>
</dbReference>
<organism evidence="1 2">
    <name type="scientific">Streptomyces chengmaiensis</name>
    <dbReference type="NCBI Taxonomy" id="3040919"/>
    <lineage>
        <taxon>Bacteria</taxon>
        <taxon>Bacillati</taxon>
        <taxon>Actinomycetota</taxon>
        <taxon>Actinomycetes</taxon>
        <taxon>Kitasatosporales</taxon>
        <taxon>Streptomycetaceae</taxon>
        <taxon>Streptomyces</taxon>
    </lineage>
</organism>
<accession>A0ABT6HZE6</accession>
<evidence type="ECO:0000313" key="2">
    <source>
        <dbReference type="Proteomes" id="UP001223144"/>
    </source>
</evidence>
<protein>
    <submittedName>
        <fullName evidence="1">Uncharacterized protein</fullName>
    </submittedName>
</protein>
<dbReference type="EMBL" id="JARWBG010000076">
    <property type="protein sequence ID" value="MDH2393633.1"/>
    <property type="molecule type" value="Genomic_DNA"/>
</dbReference>
<keyword evidence="2" id="KW-1185">Reference proteome</keyword>
<gene>
    <name evidence="1" type="ORF">QCN29_33710</name>
</gene>
<comment type="caution">
    <text evidence="1">The sequence shown here is derived from an EMBL/GenBank/DDBJ whole genome shotgun (WGS) entry which is preliminary data.</text>
</comment>
<proteinExistence type="predicted"/>
<name>A0ABT6HZE6_9ACTN</name>
<evidence type="ECO:0000313" key="1">
    <source>
        <dbReference type="EMBL" id="MDH2393633.1"/>
    </source>
</evidence>
<dbReference type="RefSeq" id="WP_279932929.1">
    <property type="nucleotide sequence ID" value="NZ_JARWBG010000076.1"/>
</dbReference>
<sequence>MDRVQVLADLDKLTTKTAGVVILSAGPPGTTPLPGWAPVVADVRAAYLGTVRRAGSGVYPEPEETYQSTVERSPFSAVEVVPFDQVLVRSLDERSGCN</sequence>
<reference evidence="1 2" key="1">
    <citation type="submission" date="2023-04" db="EMBL/GenBank/DDBJ databases">
        <title>Streptomyces chengmaiensis sp. nov. isolated from the stem of mangrove plant in Hainan.</title>
        <authorList>
            <person name="Huang X."/>
            <person name="Zhou S."/>
            <person name="Chu X."/>
            <person name="Xie Y."/>
            <person name="Lin Y."/>
        </authorList>
    </citation>
    <scope>NUCLEOTIDE SEQUENCE [LARGE SCALE GENOMIC DNA]</scope>
    <source>
        <strain evidence="1 2">HNM0663</strain>
    </source>
</reference>